<keyword evidence="4" id="KW-1185">Reference proteome</keyword>
<protein>
    <submittedName>
        <fullName evidence="3">ATP-binding protein</fullName>
    </submittedName>
</protein>
<dbReference type="Gene3D" id="3.40.50.300">
    <property type="entry name" value="P-loop containing nucleotide triphosphate hydrolases"/>
    <property type="match status" value="1"/>
</dbReference>
<accession>A0A8J7L4D1</accession>
<dbReference type="Pfam" id="PF07693">
    <property type="entry name" value="KAP_NTPase"/>
    <property type="match status" value="1"/>
</dbReference>
<dbReference type="SUPFAM" id="SSF52540">
    <property type="entry name" value="P-loop containing nucleoside triphosphate hydrolases"/>
    <property type="match status" value="1"/>
</dbReference>
<proteinExistence type="predicted"/>
<comment type="caution">
    <text evidence="3">The sequence shown here is derived from an EMBL/GenBank/DDBJ whole genome shotgun (WGS) entry which is preliminary data.</text>
</comment>
<name>A0A8J7L4D1_9CYAN</name>
<dbReference type="GO" id="GO:0005524">
    <property type="term" value="F:ATP binding"/>
    <property type="evidence" value="ECO:0007669"/>
    <property type="project" value="UniProtKB-KW"/>
</dbReference>
<dbReference type="EMBL" id="JAECZB010000008">
    <property type="protein sequence ID" value="MBH8551902.1"/>
    <property type="molecule type" value="Genomic_DNA"/>
</dbReference>
<feature type="region of interest" description="Disordered" evidence="1">
    <location>
        <begin position="633"/>
        <end position="671"/>
    </location>
</feature>
<organism evidence="3 4">
    <name type="scientific">Atlanticothrix silvestris CENA357</name>
    <dbReference type="NCBI Taxonomy" id="1725252"/>
    <lineage>
        <taxon>Bacteria</taxon>
        <taxon>Bacillati</taxon>
        <taxon>Cyanobacteriota</taxon>
        <taxon>Cyanophyceae</taxon>
        <taxon>Nostocales</taxon>
        <taxon>Nodulariaceae</taxon>
        <taxon>Atlanticothrix</taxon>
        <taxon>Atlanticothrix silvestris</taxon>
    </lineage>
</organism>
<keyword evidence="3" id="KW-0067">ATP-binding</keyword>
<dbReference type="Proteomes" id="UP000599391">
    <property type="component" value="Unassembled WGS sequence"/>
</dbReference>
<feature type="domain" description="KAP NTPase" evidence="2">
    <location>
        <begin position="67"/>
        <end position="188"/>
    </location>
</feature>
<sequence>MTNNLTSPIEAVNAAIQSHNPFINSGIVKEQDIWKKKSPDVPSLNAHASDAVFRAIELVRTSQSSQDKVTSIAITAQQGVGKTHLLSRIRHHLEKEGGALFVYASANNYTDLNLVKYQFQQTLADSLSKSGSQEVMQWQEVAAAMVSEVKTDNSSTPAELVKKFDQVYASSLAKNKNLMNALQKQVIKTKTNADPYILRAILWTLSETQAPFAIKWLSGGELAQVNADELGLPNPSKANQDREAEALKNIQQILNLVSFYNPVVICFDEIDVKNNSTEDGFPTESVIANLVKILHDTLENSELSQGVVILTVMLPETWRDKVNSMPGGTPDRISKYTQRKPLELKHVSGDSMVELVTVWLKEFYSKKSLIPTHLLYPFKESKLREYGKVSKPSVREALRWCADNFKIDDEPLPSAPFERFALAFKRESEADIGDYLENSDLIAEALYFGFLTLKNQTLEGVMIEEVTTDVKPKAYHIKHYIDFKIIGNEEGKEVKIGVAVIQSSQVTLTAGLKWLIDYEKYDLTRGCLVRSESKIKQIKNNSSAYKLLDELVLKRGGEHVDLIEEQIRPLVAILAISQKRQNYQLTEEHIFDLISKNKITFDNLLLREILSNPSGNIPKLDDEDDDSGVIKELTDLSSRSEIEDDETELIGELTDLSSRSEIEDSDELSGL</sequence>
<dbReference type="InterPro" id="IPR027417">
    <property type="entry name" value="P-loop_NTPase"/>
</dbReference>
<evidence type="ECO:0000313" key="3">
    <source>
        <dbReference type="EMBL" id="MBH8551902.1"/>
    </source>
</evidence>
<evidence type="ECO:0000259" key="2">
    <source>
        <dbReference type="Pfam" id="PF07693"/>
    </source>
</evidence>
<reference evidence="3 4" key="1">
    <citation type="journal article" date="2021" name="Int. J. Syst. Evol. Microbiol.">
        <title>Amazonocrinis nigriterrae gen. nov., sp. nov., Atlanticothrix silvestris gen. nov., sp. nov. and Dendronalium phyllosphericum gen. nov., sp. nov., nostocacean cyanobacteria from Brazilian environments.</title>
        <authorList>
            <person name="Alvarenga D.O."/>
            <person name="Andreote A.P.D."/>
            <person name="Branco L.H.Z."/>
            <person name="Delbaje E."/>
            <person name="Cruz R.B."/>
            <person name="Varani A.M."/>
            <person name="Fiore M.F."/>
        </authorList>
    </citation>
    <scope>NUCLEOTIDE SEQUENCE [LARGE SCALE GENOMIC DNA]</scope>
    <source>
        <strain evidence="3 4">CENA357</strain>
    </source>
</reference>
<gene>
    <name evidence="3" type="ORF">I8751_05815</name>
</gene>
<evidence type="ECO:0000256" key="1">
    <source>
        <dbReference type="SAM" id="MobiDB-lite"/>
    </source>
</evidence>
<dbReference type="RefSeq" id="WP_214438224.1">
    <property type="nucleotide sequence ID" value="NZ_JAECZB010000008.1"/>
</dbReference>
<dbReference type="InterPro" id="IPR011646">
    <property type="entry name" value="KAP_P-loop"/>
</dbReference>
<dbReference type="AlphaFoldDB" id="A0A8J7L4D1"/>
<keyword evidence="3" id="KW-0547">Nucleotide-binding</keyword>
<evidence type="ECO:0000313" key="4">
    <source>
        <dbReference type="Proteomes" id="UP000599391"/>
    </source>
</evidence>